<accession>A0A9Q3DDA9</accession>
<name>A0A9Q3DDA9_9BASI</name>
<proteinExistence type="predicted"/>
<keyword evidence="2" id="KW-1185">Reference proteome</keyword>
<dbReference type="EMBL" id="AVOT02014983">
    <property type="protein sequence ID" value="MBW0498935.1"/>
    <property type="molecule type" value="Genomic_DNA"/>
</dbReference>
<organism evidence="1 2">
    <name type="scientific">Austropuccinia psidii MF-1</name>
    <dbReference type="NCBI Taxonomy" id="1389203"/>
    <lineage>
        <taxon>Eukaryota</taxon>
        <taxon>Fungi</taxon>
        <taxon>Dikarya</taxon>
        <taxon>Basidiomycota</taxon>
        <taxon>Pucciniomycotina</taxon>
        <taxon>Pucciniomycetes</taxon>
        <taxon>Pucciniales</taxon>
        <taxon>Sphaerophragmiaceae</taxon>
        <taxon>Austropuccinia</taxon>
    </lineage>
</organism>
<sequence length="138" mass="15652">MIICLKQRRLYQYCIEQCILGDGVTGMPTVEAKIIDANVEPCGLITNFLDSRTISALVTSEETTQNSYLLWKKVNKRFASFSFKSKARIWIKFQKLTYNDSLKNFISNTQKCLSDIASVGIAVEEEIIAFSILTKLPE</sequence>
<evidence type="ECO:0000313" key="2">
    <source>
        <dbReference type="Proteomes" id="UP000765509"/>
    </source>
</evidence>
<reference evidence="1" key="1">
    <citation type="submission" date="2021-03" db="EMBL/GenBank/DDBJ databases">
        <title>Draft genome sequence of rust myrtle Austropuccinia psidii MF-1, a brazilian biotype.</title>
        <authorList>
            <person name="Quecine M.C."/>
            <person name="Pachon D.M.R."/>
            <person name="Bonatelli M.L."/>
            <person name="Correr F.H."/>
            <person name="Franceschini L.M."/>
            <person name="Leite T.F."/>
            <person name="Margarido G.R.A."/>
            <person name="Almeida C.A."/>
            <person name="Ferrarezi J.A."/>
            <person name="Labate C.A."/>
        </authorList>
    </citation>
    <scope>NUCLEOTIDE SEQUENCE</scope>
    <source>
        <strain evidence="1">MF-1</strain>
    </source>
</reference>
<dbReference type="OrthoDB" id="418757at2759"/>
<protein>
    <submittedName>
        <fullName evidence="1">Uncharacterized protein</fullName>
    </submittedName>
</protein>
<evidence type="ECO:0000313" key="1">
    <source>
        <dbReference type="EMBL" id="MBW0498935.1"/>
    </source>
</evidence>
<comment type="caution">
    <text evidence="1">The sequence shown here is derived from an EMBL/GenBank/DDBJ whole genome shotgun (WGS) entry which is preliminary data.</text>
</comment>
<dbReference type="AlphaFoldDB" id="A0A9Q3DDA9"/>
<gene>
    <name evidence="1" type="ORF">O181_038650</name>
</gene>
<dbReference type="Proteomes" id="UP000765509">
    <property type="component" value="Unassembled WGS sequence"/>
</dbReference>